<evidence type="ECO:0000256" key="5">
    <source>
        <dbReference type="ARBA" id="ARBA00022553"/>
    </source>
</evidence>
<dbReference type="InterPro" id="IPR000299">
    <property type="entry name" value="FERM_domain"/>
</dbReference>
<dbReference type="OMA" id="WPLNFAV"/>
<proteinExistence type="predicted"/>
<dbReference type="InterPro" id="IPR011993">
    <property type="entry name" value="PH-like_dom_sf"/>
</dbReference>
<reference evidence="12 13" key="2">
    <citation type="journal article" date="2010" name="Nucleic Acids Res.">
        <title>BeetleBase in 2010: revisions to provide comprehensive genomic information for Tribolium castaneum.</title>
        <authorList>
            <person name="Kim H.S."/>
            <person name="Murphy T."/>
            <person name="Xia J."/>
            <person name="Caragea D."/>
            <person name="Park Y."/>
            <person name="Beeman R.W."/>
            <person name="Lorenzen M.D."/>
            <person name="Butcher S."/>
            <person name="Manak J.R."/>
            <person name="Brown S.J."/>
        </authorList>
    </citation>
    <scope>GENOME REANNOTATION</scope>
    <source>
        <strain evidence="12 13">Georgia GA2</strain>
    </source>
</reference>
<dbReference type="PANTHER" id="PTHR23280:SF21">
    <property type="entry name" value="PROTEIN 4.1 HOMOLOG"/>
    <property type="match status" value="1"/>
</dbReference>
<sequence>MPGEKKMAIDNDSSPAKSKSSTLGRSTGNTLAHVTMLDGTVLDVSIERKAKGKDLLDKVCEAINLIEKDYFGLVYADRHDPRNWLDLDKRISKFLKSEPWKFSFQVKFYPPDPAQLQEDITRYQLCLQIRNDILSNRLPCSFVTHALLGSYLVQSELGDYDPETMGRNYLKDFKFAPNHTQDLEDKVIELHRTHKGQTPAEAELHYLENAKKLAMYGVDLHPAKDSEGVDIMLGVCASGLLVYRDRLRINRFAWPKILKISYKRHNFYIKIRPGEFEQFESTIGFKLANHRAAKKLWKTCVEHHTFFRLMSPETNQKSSLFPKLGSKFRYSGRTHYETKKTPIDRPAPQFERSLTGKRLASRSMDPLGGSHPEDDYNEANKRHTMSHPPEHIPDIDNQSPAKVKSPKEKKEKKEKKPIGGVAVLPTGSLFGKKKEKDDKDKDKENKDVNAPDQNGTDVDLNSSGEAETPGKDKKEKSKSPGFLFGSKRDKSPKEKKEKVAVAEKAPEKGGPPLGSPQLPGYTREYDYDDEQGTPKKPFTPIGFNYEQQKSPSSPKSDPESQQSPSTKRATGLAFNYAPGEDDKLKKLSPGFKDPKADTAAFLAGEQYMHEAPLEKTAKPGAVAAATPIPAVPGAKKRLVKLFVITGKKDPKTGRIDLENASVDVTEAQQVVETGLIDSKYGLLDPGNGTVIITDPQNGQKEVVQGHIDPITKQIIITSGSVIDPKSGKRDSTLGQIISISGQQKHPITSPLAIAPKKRVVKVTVVTAKKDPKTGRIEIEKGTTENLDASLDPMTGHIDTKYGIIDPVNKKIAHKDPKSGKTDVRSVEIDPNLGQILVKDGVVDSKSGKVDNSLGQVITITEEGDAIVPITAVTAKRDPKTGQLDPTQAHKETTNGKIDNKHNLIVTKYGSIDVKNKKILTRDPKTGKVEERPVQFDAQDNIIILSGIVHPKTGVKDDNLSQILQVGPEADPEVKIISVSGKVDKKGLDPKNLSPAEESTGLYDPDTNKIYTKYGVFDPIEETLSYFDPKTGKTEIKQGQRDPSSGEILFRGLVNPKTGKVDNNFGRTIKVDVKGQKVDPAAVNQPRALDDVKKPVAVSPVKLPGPPPFVPKEKNKMVKLLVITAKRDPKTGHLDVENGHVDQSAGILHPTGEIDSKYGLIDPKKGTVTFTDPATAKKETVQGQVDPVSGQIQIVNGPVLDPKSGKKDNNLGQVITVVGTGEVKEPKQPVKHALKSHPIPKKRVIKILVITSKKDPKTGRIDTEKGTVEKLTATVDPVSGIIESKYGKIDPQNEKIVQKDKSGKAVVTPIKIDENTGQIYINDNIVDKNGKVDPNLSQVINVVDPQHPAVVITTITARKDPKTGAIDLANGRIETTNGKIIPDTGEIVTKQGTINLKLMRITTRDPKTGQVHEKPVTVDKDDNIIISGGVIDPKTKTVDPNMVQVVQVGNEVDPEIQITTYVGKVDSKKNTIDSKNAVPDTTPGLYDPDKNQIYTKYGILDPVEDTLIVTDPKTGKTDTRPGHIDSNTGELIFKGGFVNPKNGKVDKDLGRAISVHITEPAIDPVTSQQPSEKELQRVATTVPKPVEAKPAQPSAVQSAAIPAKAASGDTLVPKRRIVKIMVITSKKDPKTGFVDTENGQVEQITGIVDPATGFIETKYGQIDPKSGSLITRDTATGNIEKVPGKVDPTTGQITVTGGPVIDPATGKPDNTLGQVFSVVGLKQAQDPNAAPIPKKRIIKITVITTKIDPKTGKIDSEKGQIEQSTALLNPETGLIESKYGLIDPKSGKLIINDPKSGKIDAKSAQVNENNGQVIVSSGVVDPKSGKVDNSLGQIISIAGQSDPVVEITTITAKKNPVTGAVDVNNGQMENSKGKKISATGEVVTKYGTIDLKSGKITSVDPKTGKSESRPIQIDPEGNVIITSNVKDPKTDSVNPDLGQVIKIGSEVEPEVHVITFVGKVDPKKNTIDVKNITPEISNALYNPSTHKIDTKYGQLDPVKGTLTYVDPKTGRQEVKQGHIDPHTGQVLFKGGYVNPKTGKVDPYFGRIMSVIMNDPQVNKSGEIVPRTVDNIKIDPKTNQVWVFDHHDNVSKQDVYSTGHIDPVTGYVITVYGTIDPKSGAISKIVKVDPSNAKIDPETHQVFTKTGEMDESGAPLYAASEIDQKSGNIYTKYGKIDPKTGKLVIIRIYMLNESDPSGKVKEIDPKDCQFDEKTGKIINVTTQTVYIYTMLDPKTGKIIQVNPNDPMVKSSNTKVSQVLTLSGEIDPVTGKIHTEWGDIDPDTLDIDPKTARRDPVTGQLILNYAQIDLSHFPDLKDTKIKVKTYKDDDSNASSDDDLNEYAADNSKDLPNLSIKTAKSPTTPVIVKTTTKQIVTKDKDGVTQNIEERVEDGRTGEITVSTHVNKADAPIDDGKSPFVTARAVTTRTATTHEDLGTNARTQQLEEKTVAHSMTSSATRQEQRTVTQEVKTTSTVVSGDQLGRRDSVSSTSSGDSGTPIDPPDDPNHPYYNSNVYKDVPGGIVQTESVVYSGDPTIHHTSTTSVPVVATEARKVHLASDDGNYSATGEIVSSQTISSKTRTVETITYKTERDGVVETRVEQKITIQSDGDPIDHDRALAEAIQEATAMNPDMTVEKIEIQQKTAQPPQ</sequence>
<dbReference type="Pfam" id="PF05902">
    <property type="entry name" value="4_1_CTD"/>
    <property type="match status" value="1"/>
</dbReference>
<dbReference type="Pfam" id="PF09379">
    <property type="entry name" value="FERM_N"/>
    <property type="match status" value="1"/>
</dbReference>
<dbReference type="CDD" id="cd13184">
    <property type="entry name" value="FERM_C_4_1_family"/>
    <property type="match status" value="1"/>
</dbReference>
<evidence type="ECO:0000256" key="2">
    <source>
        <dbReference type="ARBA" id="ARBA00004536"/>
    </source>
</evidence>
<feature type="compositionally biased region" description="Polar residues" evidence="10">
    <location>
        <begin position="2448"/>
        <end position="2474"/>
    </location>
</feature>
<dbReference type="FunFam" id="1.20.80.10:FF:000001">
    <property type="entry name" value="Erythrocyte membrane protein band 4.1"/>
    <property type="match status" value="1"/>
</dbReference>
<feature type="region of interest" description="Disordered" evidence="10">
    <location>
        <begin position="1"/>
        <end position="27"/>
    </location>
</feature>
<dbReference type="GO" id="GO:0005886">
    <property type="term" value="C:plasma membrane"/>
    <property type="evidence" value="ECO:0000318"/>
    <property type="project" value="GO_Central"/>
</dbReference>
<dbReference type="InterPro" id="IPR018979">
    <property type="entry name" value="FERM_N"/>
</dbReference>
<dbReference type="SMART" id="SM00295">
    <property type="entry name" value="B41"/>
    <property type="match status" value="1"/>
</dbReference>
<dbReference type="Gene3D" id="2.30.29.30">
    <property type="entry name" value="Pleckstrin-homology domain (PH domain)/Phosphotyrosine-binding domain (PTB)"/>
    <property type="match status" value="1"/>
</dbReference>
<dbReference type="FunFam" id="3.10.20.90:FF:000002">
    <property type="entry name" value="Erythrocyte protein band 4.1-like 3"/>
    <property type="match status" value="1"/>
</dbReference>
<dbReference type="EMBL" id="KQ971354">
    <property type="protein sequence ID" value="EFA05868.2"/>
    <property type="molecule type" value="Genomic_DNA"/>
</dbReference>
<feature type="compositionally biased region" description="Low complexity" evidence="10">
    <location>
        <begin position="546"/>
        <end position="565"/>
    </location>
</feature>
<dbReference type="GO" id="GO:0030182">
    <property type="term" value="P:neuron differentiation"/>
    <property type="evidence" value="ECO:0007669"/>
    <property type="project" value="UniProtKB-ARBA"/>
</dbReference>
<dbReference type="InterPro" id="IPR035963">
    <property type="entry name" value="FERM_2"/>
</dbReference>
<dbReference type="GO" id="GO:0009887">
    <property type="term" value="P:animal organ morphogenesis"/>
    <property type="evidence" value="ECO:0007669"/>
    <property type="project" value="UniProtKB-ARBA"/>
</dbReference>
<dbReference type="SMART" id="SM01196">
    <property type="entry name" value="FERM_C"/>
    <property type="match status" value="1"/>
</dbReference>
<keyword evidence="7" id="KW-0009">Actin-binding</keyword>
<dbReference type="InterPro" id="IPR029071">
    <property type="entry name" value="Ubiquitin-like_domsf"/>
</dbReference>
<dbReference type="GO" id="GO:0005198">
    <property type="term" value="F:structural molecule activity"/>
    <property type="evidence" value="ECO:0007669"/>
    <property type="project" value="InterPro"/>
</dbReference>
<keyword evidence="5" id="KW-0597">Phosphoprotein</keyword>
<dbReference type="GO" id="GO:0031032">
    <property type="term" value="P:actomyosin structure organization"/>
    <property type="evidence" value="ECO:0000318"/>
    <property type="project" value="GO_Central"/>
</dbReference>
<dbReference type="PROSITE" id="PS50057">
    <property type="entry name" value="FERM_3"/>
    <property type="match status" value="1"/>
</dbReference>
<dbReference type="GO" id="GO:0005856">
    <property type="term" value="C:cytoskeleton"/>
    <property type="evidence" value="ECO:0000318"/>
    <property type="project" value="GO_Central"/>
</dbReference>
<dbReference type="HOGENOM" id="CLU_000954_0_0_1"/>
<organism evidence="12 13">
    <name type="scientific">Tribolium castaneum</name>
    <name type="common">Red flour beetle</name>
    <dbReference type="NCBI Taxonomy" id="7070"/>
    <lineage>
        <taxon>Eukaryota</taxon>
        <taxon>Metazoa</taxon>
        <taxon>Ecdysozoa</taxon>
        <taxon>Arthropoda</taxon>
        <taxon>Hexapoda</taxon>
        <taxon>Insecta</taxon>
        <taxon>Pterygota</taxon>
        <taxon>Neoptera</taxon>
        <taxon>Endopterygota</taxon>
        <taxon>Coleoptera</taxon>
        <taxon>Polyphaga</taxon>
        <taxon>Cucujiformia</taxon>
        <taxon>Tenebrionidae</taxon>
        <taxon>Tenebrionidae incertae sedis</taxon>
        <taxon>Tribolium</taxon>
    </lineage>
</organism>
<protein>
    <recommendedName>
        <fullName evidence="3">Moesin/ezrin/radixin homolog 1</fullName>
    </recommendedName>
</protein>
<dbReference type="PANTHER" id="PTHR23280">
    <property type="entry name" value="4.1 G PROTEIN"/>
    <property type="match status" value="1"/>
</dbReference>
<feature type="region of interest" description="Disordered" evidence="10">
    <location>
        <begin position="2443"/>
        <end position="2514"/>
    </location>
</feature>
<feature type="region of interest" description="Disordered" evidence="10">
    <location>
        <begin position="335"/>
        <end position="570"/>
    </location>
</feature>
<dbReference type="InterPro" id="IPR014847">
    <property type="entry name" value="FA"/>
</dbReference>
<name>D6WT41_TRICA</name>
<dbReference type="PROSITE" id="PS00661">
    <property type="entry name" value="FERM_2"/>
    <property type="match status" value="1"/>
</dbReference>
<dbReference type="SUPFAM" id="SSF50729">
    <property type="entry name" value="PH domain-like"/>
    <property type="match status" value="1"/>
</dbReference>
<dbReference type="InterPro" id="IPR019747">
    <property type="entry name" value="FERM_CS"/>
</dbReference>
<dbReference type="Gene3D" id="3.10.20.90">
    <property type="entry name" value="Phosphatidylinositol 3-kinase Catalytic Subunit, Chain A, domain 1"/>
    <property type="match status" value="1"/>
</dbReference>
<dbReference type="InterPro" id="IPR000798">
    <property type="entry name" value="Ez/rad/moesin-like"/>
</dbReference>
<dbReference type="GO" id="GO:0003779">
    <property type="term" value="F:actin binding"/>
    <property type="evidence" value="ECO:0007669"/>
    <property type="project" value="UniProtKB-KW"/>
</dbReference>
<dbReference type="Pfam" id="PF00373">
    <property type="entry name" value="FERM_M"/>
    <property type="match status" value="1"/>
</dbReference>
<dbReference type="InParanoid" id="D6WT41"/>
<evidence type="ECO:0000256" key="7">
    <source>
        <dbReference type="ARBA" id="ARBA00023203"/>
    </source>
</evidence>
<feature type="compositionally biased region" description="Basic and acidic residues" evidence="10">
    <location>
        <begin position="468"/>
        <end position="478"/>
    </location>
</feature>
<dbReference type="STRING" id="7070.D6WT41"/>
<evidence type="ECO:0000256" key="9">
    <source>
        <dbReference type="ARBA" id="ARBA00043944"/>
    </source>
</evidence>
<dbReference type="SMART" id="SM01195">
    <property type="entry name" value="FA"/>
    <property type="match status" value="1"/>
</dbReference>
<dbReference type="FunFam" id="2.30.29.30:FF:000001">
    <property type="entry name" value="Erythrocyte membrane protein band 4.1"/>
    <property type="match status" value="1"/>
</dbReference>
<evidence type="ECO:0000256" key="4">
    <source>
        <dbReference type="ARBA" id="ARBA00022490"/>
    </source>
</evidence>
<evidence type="ECO:0000256" key="8">
    <source>
        <dbReference type="ARBA" id="ARBA00023212"/>
    </source>
</evidence>
<dbReference type="SUPFAM" id="SSF54236">
    <property type="entry name" value="Ubiquitin-like"/>
    <property type="match status" value="1"/>
</dbReference>
<keyword evidence="6" id="KW-0965">Cell junction</keyword>
<feature type="compositionally biased region" description="Basic and acidic residues" evidence="10">
    <location>
        <begin position="371"/>
        <end position="381"/>
    </location>
</feature>
<dbReference type="GO" id="GO:0016028">
    <property type="term" value="C:rhabdomere"/>
    <property type="evidence" value="ECO:0007669"/>
    <property type="project" value="UniProtKB-SubCell"/>
</dbReference>
<dbReference type="Pfam" id="PF08736">
    <property type="entry name" value="FA"/>
    <property type="match status" value="1"/>
</dbReference>
<feature type="compositionally biased region" description="Low complexity" evidence="10">
    <location>
        <begin position="2484"/>
        <end position="2494"/>
    </location>
</feature>
<dbReference type="SUPFAM" id="SSF47031">
    <property type="entry name" value="Second domain of FERM"/>
    <property type="match status" value="1"/>
</dbReference>
<feature type="domain" description="FERM" evidence="11">
    <location>
        <begin position="30"/>
        <end position="311"/>
    </location>
</feature>
<accession>D6WT41</accession>
<dbReference type="Pfam" id="PF09380">
    <property type="entry name" value="FERM_C"/>
    <property type="match status" value="1"/>
</dbReference>
<feature type="compositionally biased region" description="Basic and acidic residues" evidence="10">
    <location>
        <begin position="405"/>
        <end position="417"/>
    </location>
</feature>
<feature type="compositionally biased region" description="Polar residues" evidence="10">
    <location>
        <begin position="11"/>
        <end position="27"/>
    </location>
</feature>
<dbReference type="PRINTS" id="PR00935">
    <property type="entry name" value="BAND41"/>
</dbReference>
<keyword evidence="4" id="KW-0963">Cytoplasm</keyword>
<dbReference type="InterPro" id="IPR014352">
    <property type="entry name" value="FERM/acyl-CoA-bd_prot_sf"/>
</dbReference>
<evidence type="ECO:0000313" key="12">
    <source>
        <dbReference type="EMBL" id="EFA05868.2"/>
    </source>
</evidence>
<dbReference type="PRINTS" id="PR00661">
    <property type="entry name" value="ERMFAMILY"/>
</dbReference>
<gene>
    <name evidence="12" type="primary">AUGUSTUS-3.0.2_08668</name>
    <name evidence="12" type="ORF">TcasGA2_TC008668</name>
</gene>
<dbReference type="CDD" id="cd14473">
    <property type="entry name" value="FERM_B-lobe"/>
    <property type="match status" value="1"/>
</dbReference>
<dbReference type="InterPro" id="IPR008379">
    <property type="entry name" value="Band_4.1_C"/>
</dbReference>
<feature type="compositionally biased region" description="Basic and acidic residues" evidence="10">
    <location>
        <begin position="486"/>
        <end position="507"/>
    </location>
</feature>
<dbReference type="InterPro" id="IPR019748">
    <property type="entry name" value="FERM_central"/>
</dbReference>
<dbReference type="InterPro" id="IPR019749">
    <property type="entry name" value="Band_41_domain"/>
</dbReference>
<dbReference type="GO" id="GO:0005912">
    <property type="term" value="C:adherens junction"/>
    <property type="evidence" value="ECO:0007669"/>
    <property type="project" value="UniProtKB-SubCell"/>
</dbReference>
<dbReference type="InterPro" id="IPR018980">
    <property type="entry name" value="FERM_PH-like_C"/>
</dbReference>
<evidence type="ECO:0000313" key="13">
    <source>
        <dbReference type="Proteomes" id="UP000007266"/>
    </source>
</evidence>
<reference evidence="12 13" key="1">
    <citation type="journal article" date="2008" name="Nature">
        <title>The genome of the model beetle and pest Tribolium castaneum.</title>
        <authorList>
            <consortium name="Tribolium Genome Sequencing Consortium"/>
            <person name="Richards S."/>
            <person name="Gibbs R.A."/>
            <person name="Weinstock G.M."/>
            <person name="Brown S.J."/>
            <person name="Denell R."/>
            <person name="Beeman R.W."/>
            <person name="Gibbs R."/>
            <person name="Beeman R.W."/>
            <person name="Brown S.J."/>
            <person name="Bucher G."/>
            <person name="Friedrich M."/>
            <person name="Grimmelikhuijzen C.J."/>
            <person name="Klingler M."/>
            <person name="Lorenzen M."/>
            <person name="Richards S."/>
            <person name="Roth S."/>
            <person name="Schroder R."/>
            <person name="Tautz D."/>
            <person name="Zdobnov E.M."/>
            <person name="Muzny D."/>
            <person name="Gibbs R.A."/>
            <person name="Weinstock G.M."/>
            <person name="Attaway T."/>
            <person name="Bell S."/>
            <person name="Buhay C.J."/>
            <person name="Chandrabose M.N."/>
            <person name="Chavez D."/>
            <person name="Clerk-Blankenburg K.P."/>
            <person name="Cree A."/>
            <person name="Dao M."/>
            <person name="Davis C."/>
            <person name="Chacko J."/>
            <person name="Dinh H."/>
            <person name="Dugan-Rocha S."/>
            <person name="Fowler G."/>
            <person name="Garner T.T."/>
            <person name="Garnes J."/>
            <person name="Gnirke A."/>
            <person name="Hawes A."/>
            <person name="Hernandez J."/>
            <person name="Hines S."/>
            <person name="Holder M."/>
            <person name="Hume J."/>
            <person name="Jhangiani S.N."/>
            <person name="Joshi V."/>
            <person name="Khan Z.M."/>
            <person name="Jackson L."/>
            <person name="Kovar C."/>
            <person name="Kowis A."/>
            <person name="Lee S."/>
            <person name="Lewis L.R."/>
            <person name="Margolis J."/>
            <person name="Morgan M."/>
            <person name="Nazareth L.V."/>
            <person name="Nguyen N."/>
            <person name="Okwuonu G."/>
            <person name="Parker D."/>
            <person name="Richards S."/>
            <person name="Ruiz S.J."/>
            <person name="Santibanez J."/>
            <person name="Savard J."/>
            <person name="Scherer S.E."/>
            <person name="Schneider B."/>
            <person name="Sodergren E."/>
            <person name="Tautz D."/>
            <person name="Vattahil S."/>
            <person name="Villasana D."/>
            <person name="White C.S."/>
            <person name="Wright R."/>
            <person name="Park Y."/>
            <person name="Beeman R.W."/>
            <person name="Lord J."/>
            <person name="Oppert B."/>
            <person name="Lorenzen M."/>
            <person name="Brown S."/>
            <person name="Wang L."/>
            <person name="Savard J."/>
            <person name="Tautz D."/>
            <person name="Richards S."/>
            <person name="Weinstock G."/>
            <person name="Gibbs R.A."/>
            <person name="Liu Y."/>
            <person name="Worley K."/>
            <person name="Weinstock G."/>
            <person name="Elsik C.G."/>
            <person name="Reese J.T."/>
            <person name="Elhaik E."/>
            <person name="Landan G."/>
            <person name="Graur D."/>
            <person name="Arensburger P."/>
            <person name="Atkinson P."/>
            <person name="Beeman R.W."/>
            <person name="Beidler J."/>
            <person name="Brown S.J."/>
            <person name="Demuth J.P."/>
            <person name="Drury D.W."/>
            <person name="Du Y.Z."/>
            <person name="Fujiwara H."/>
            <person name="Lorenzen M."/>
            <person name="Maselli V."/>
            <person name="Osanai M."/>
            <person name="Park Y."/>
            <person name="Robertson H.M."/>
            <person name="Tu Z."/>
            <person name="Wang J.J."/>
            <person name="Wang S."/>
            <person name="Richards S."/>
            <person name="Song H."/>
            <person name="Zhang L."/>
            <person name="Sodergren E."/>
            <person name="Werner D."/>
            <person name="Stanke M."/>
            <person name="Morgenstern B."/>
            <person name="Solovyev V."/>
            <person name="Kosarev P."/>
            <person name="Brown G."/>
            <person name="Chen H.C."/>
            <person name="Ermolaeva O."/>
            <person name="Hlavina W."/>
            <person name="Kapustin Y."/>
            <person name="Kiryutin B."/>
            <person name="Kitts P."/>
            <person name="Maglott D."/>
            <person name="Pruitt K."/>
            <person name="Sapojnikov V."/>
            <person name="Souvorov A."/>
            <person name="Mackey A.J."/>
            <person name="Waterhouse R.M."/>
            <person name="Wyder S."/>
            <person name="Zdobnov E.M."/>
            <person name="Zdobnov E.M."/>
            <person name="Wyder S."/>
            <person name="Kriventseva E.V."/>
            <person name="Kadowaki T."/>
            <person name="Bork P."/>
            <person name="Aranda M."/>
            <person name="Bao R."/>
            <person name="Beermann A."/>
            <person name="Berns N."/>
            <person name="Bolognesi R."/>
            <person name="Bonneton F."/>
            <person name="Bopp D."/>
            <person name="Brown S.J."/>
            <person name="Bucher G."/>
            <person name="Butts T."/>
            <person name="Chaumot A."/>
            <person name="Denell R.E."/>
            <person name="Ferrier D.E."/>
            <person name="Friedrich M."/>
            <person name="Gordon C.M."/>
            <person name="Jindra M."/>
            <person name="Klingler M."/>
            <person name="Lan Q."/>
            <person name="Lattorff H.M."/>
            <person name="Laudet V."/>
            <person name="von Levetsow C."/>
            <person name="Liu Z."/>
            <person name="Lutz R."/>
            <person name="Lynch J.A."/>
            <person name="da Fonseca R.N."/>
            <person name="Posnien N."/>
            <person name="Reuter R."/>
            <person name="Roth S."/>
            <person name="Savard J."/>
            <person name="Schinko J.B."/>
            <person name="Schmitt C."/>
            <person name="Schoppmeier M."/>
            <person name="Schroder R."/>
            <person name="Shippy T.D."/>
            <person name="Simonnet F."/>
            <person name="Marques-Souza H."/>
            <person name="Tautz D."/>
            <person name="Tomoyasu Y."/>
            <person name="Trauner J."/>
            <person name="Van der Zee M."/>
            <person name="Vervoort M."/>
            <person name="Wittkopp N."/>
            <person name="Wimmer E.A."/>
            <person name="Yang X."/>
            <person name="Jones A.K."/>
            <person name="Sattelle D.B."/>
            <person name="Ebert P.R."/>
            <person name="Nelson D."/>
            <person name="Scott J.G."/>
            <person name="Beeman R.W."/>
            <person name="Muthukrishnan S."/>
            <person name="Kramer K.J."/>
            <person name="Arakane Y."/>
            <person name="Beeman R.W."/>
            <person name="Zhu Q."/>
            <person name="Hogenkamp D."/>
            <person name="Dixit R."/>
            <person name="Oppert B."/>
            <person name="Jiang H."/>
            <person name="Zou Z."/>
            <person name="Marshall J."/>
            <person name="Elpidina E."/>
            <person name="Vinokurov K."/>
            <person name="Oppert C."/>
            <person name="Zou Z."/>
            <person name="Evans J."/>
            <person name="Lu Z."/>
            <person name="Zhao P."/>
            <person name="Sumathipala N."/>
            <person name="Altincicek B."/>
            <person name="Vilcinskas A."/>
            <person name="Williams M."/>
            <person name="Hultmark D."/>
            <person name="Hetru C."/>
            <person name="Jiang H."/>
            <person name="Grimmelikhuijzen C.J."/>
            <person name="Hauser F."/>
            <person name="Cazzamali G."/>
            <person name="Williamson M."/>
            <person name="Park Y."/>
            <person name="Li B."/>
            <person name="Tanaka Y."/>
            <person name="Predel R."/>
            <person name="Neupert S."/>
            <person name="Schachtner J."/>
            <person name="Verleyen P."/>
            <person name="Raible F."/>
            <person name="Bork P."/>
            <person name="Friedrich M."/>
            <person name="Walden K.K."/>
            <person name="Robertson H.M."/>
            <person name="Angeli S."/>
            <person name="Foret S."/>
            <person name="Bucher G."/>
            <person name="Schuetz S."/>
            <person name="Maleszka R."/>
            <person name="Wimmer E.A."/>
            <person name="Beeman R.W."/>
            <person name="Lorenzen M."/>
            <person name="Tomoyasu Y."/>
            <person name="Miller S.C."/>
            <person name="Grossmann D."/>
            <person name="Bucher G."/>
        </authorList>
    </citation>
    <scope>NUCLEOTIDE SEQUENCE [LARGE SCALE GENOMIC DNA]</scope>
    <source>
        <strain evidence="12 13">Georgia GA2</strain>
    </source>
</reference>
<evidence type="ECO:0000256" key="10">
    <source>
        <dbReference type="SAM" id="MobiDB-lite"/>
    </source>
</evidence>
<dbReference type="OrthoDB" id="6589456at2759"/>
<dbReference type="Gene3D" id="1.20.80.10">
    <property type="match status" value="1"/>
</dbReference>
<dbReference type="eggNOG" id="KOG3527">
    <property type="taxonomic scope" value="Eukaryota"/>
</dbReference>
<comment type="subcellular location">
    <subcellularLocation>
        <location evidence="2">Cell junction</location>
        <location evidence="2">Adherens junction</location>
    </subcellularLocation>
    <subcellularLocation>
        <location evidence="9">Cell projection</location>
        <location evidence="9">Rhabdomere</location>
    </subcellularLocation>
    <subcellularLocation>
        <location evidence="1">Cytoplasm</location>
        <location evidence="1">Cytoskeleton</location>
    </subcellularLocation>
</comment>
<dbReference type="FunCoup" id="D6WT41">
    <property type="interactions" value="393"/>
</dbReference>
<feature type="region of interest" description="Disordered" evidence="10">
    <location>
        <begin position="2324"/>
        <end position="2343"/>
    </location>
</feature>
<evidence type="ECO:0000259" key="11">
    <source>
        <dbReference type="PROSITE" id="PS50057"/>
    </source>
</evidence>
<evidence type="ECO:0000256" key="1">
    <source>
        <dbReference type="ARBA" id="ARBA00004245"/>
    </source>
</evidence>
<feature type="compositionally biased region" description="Basic and acidic residues" evidence="10">
    <location>
        <begin position="432"/>
        <end position="449"/>
    </location>
</feature>
<evidence type="ECO:0000256" key="3">
    <source>
        <dbReference type="ARBA" id="ARBA00022025"/>
    </source>
</evidence>
<evidence type="ECO:0000256" key="6">
    <source>
        <dbReference type="ARBA" id="ARBA00022949"/>
    </source>
</evidence>
<dbReference type="Proteomes" id="UP000007266">
    <property type="component" value="Linkage group 7"/>
</dbReference>
<feature type="compositionally biased region" description="Polar residues" evidence="10">
    <location>
        <begin position="451"/>
        <end position="465"/>
    </location>
</feature>
<keyword evidence="8" id="KW-0206">Cytoskeleton</keyword>
<keyword evidence="13" id="KW-1185">Reference proteome</keyword>